<dbReference type="KEGG" id="ttf:THTE_2641"/>
<evidence type="ECO:0000313" key="3">
    <source>
        <dbReference type="Proteomes" id="UP000215086"/>
    </source>
</evidence>
<organism evidence="2 3">
    <name type="scientific">Thermogutta terrifontis</name>
    <dbReference type="NCBI Taxonomy" id="1331910"/>
    <lineage>
        <taxon>Bacteria</taxon>
        <taxon>Pseudomonadati</taxon>
        <taxon>Planctomycetota</taxon>
        <taxon>Planctomycetia</taxon>
        <taxon>Pirellulales</taxon>
        <taxon>Thermoguttaceae</taxon>
        <taxon>Thermogutta</taxon>
    </lineage>
</organism>
<dbReference type="AlphaFoldDB" id="A0A286RH08"/>
<keyword evidence="3" id="KW-1185">Reference proteome</keyword>
<keyword evidence="1" id="KW-0812">Transmembrane</keyword>
<sequence>MKLDLTSRELILPGSVILLGVGLMLSLFFLGRTTQNVRTEIQRLQLRAQELSVVQSPGNVSERSLAEVESFLKEWDSGQVRPADVPELVSFLGESLQRHHLRLVKYSPKEWKSLGWLQWCDMRFEVVGRSTGILAWLGEFSQKGYPIVVHHCELAKLGEEGDEVRCVLEFSVYSEKSG</sequence>
<reference evidence="2 3" key="1">
    <citation type="journal article" name="Front. Microbiol.">
        <title>Sugar Metabolism of the First Thermophilic Planctomycete Thermogutta terrifontis: Comparative Genomic and Transcriptomic Approaches.</title>
        <authorList>
            <person name="Elcheninov A.G."/>
            <person name="Menzel P."/>
            <person name="Gudbergsdottir S.R."/>
            <person name="Slesarev A.I."/>
            <person name="Kadnikov V.V."/>
            <person name="Krogh A."/>
            <person name="Bonch-Osmolovskaya E.A."/>
            <person name="Peng X."/>
            <person name="Kublanov I.V."/>
        </authorList>
    </citation>
    <scope>NUCLEOTIDE SEQUENCE [LARGE SCALE GENOMIC DNA]</scope>
    <source>
        <strain evidence="2 3">R1</strain>
    </source>
</reference>
<evidence type="ECO:0000256" key="1">
    <source>
        <dbReference type="SAM" id="Phobius"/>
    </source>
</evidence>
<protein>
    <recommendedName>
        <fullName evidence="4">Type IV pilus biogenesis protein PilO</fullName>
    </recommendedName>
</protein>
<dbReference type="EMBL" id="CP018477">
    <property type="protein sequence ID" value="ASV75243.1"/>
    <property type="molecule type" value="Genomic_DNA"/>
</dbReference>
<proteinExistence type="predicted"/>
<evidence type="ECO:0000313" key="2">
    <source>
        <dbReference type="EMBL" id="ASV75243.1"/>
    </source>
</evidence>
<accession>A0A286RH08</accession>
<keyword evidence="1" id="KW-0472">Membrane</keyword>
<feature type="transmembrane region" description="Helical" evidence="1">
    <location>
        <begin position="12"/>
        <end position="30"/>
    </location>
</feature>
<evidence type="ECO:0008006" key="4">
    <source>
        <dbReference type="Google" id="ProtNLM"/>
    </source>
</evidence>
<dbReference type="Proteomes" id="UP000215086">
    <property type="component" value="Chromosome"/>
</dbReference>
<keyword evidence="1" id="KW-1133">Transmembrane helix</keyword>
<name>A0A286RH08_9BACT</name>
<gene>
    <name evidence="2" type="ORF">THTE_2641</name>
</gene>